<evidence type="ECO:0000313" key="3">
    <source>
        <dbReference type="Proteomes" id="UP000031465"/>
    </source>
</evidence>
<feature type="compositionally biased region" description="Low complexity" evidence="1">
    <location>
        <begin position="480"/>
        <end position="494"/>
    </location>
</feature>
<proteinExistence type="predicted"/>
<dbReference type="Proteomes" id="UP000031465">
    <property type="component" value="Unassembled WGS sequence"/>
</dbReference>
<feature type="region of interest" description="Disordered" evidence="1">
    <location>
        <begin position="198"/>
        <end position="225"/>
    </location>
</feature>
<sequence>MANVQLSNIIIGINRGNVLACDSVGNFQVFGHGVVPPADYQNDCEIVKAKVIQFINNNKDAFNPNLVDAFEQQLKKMRATLSRPFVFPRFLEFFLRFIKKPPLNRQFDDKQFLETLFNSINLTRNSQPHPLSQSLAEAANSCSTNYSPSNAFSVSEAEHNAFDTNPAIISSDPSTVALTEHVTTEHEIPPNGQINQIVSINPPPPPLPPPPPPTQRKPLGATTTSFLENPQVKSEADYYTLESKRLKRNLKERANPSGFYSYKINPEEAKLATAINEKIKTILDRLEKSEPTTLQDANIQELIQSMKNDLQKNEITIKGTSTAIPGIHINGNNGVKTFLPEFISAASKLTNQEIQFVIGQYFNGIAPTQTHPDYATYKLFQCDLDIIFSQWDTLSTGEIAQEFSLFKDTWNDYLKKQLKSLLGLLINRQNPNLYQVSNNQKEPIYQRVSYEDYLTKPKQKVVQQDLNEQPTDMFSELTNSKKFQSQSKKTSSRV</sequence>
<dbReference type="RefSeq" id="WP_039356817.1">
    <property type="nucleotide sequence ID" value="NZ_JSAN01000030.1"/>
</dbReference>
<evidence type="ECO:0000313" key="2">
    <source>
        <dbReference type="EMBL" id="KIC73399.1"/>
    </source>
</evidence>
<feature type="region of interest" description="Disordered" evidence="1">
    <location>
        <begin position="475"/>
        <end position="494"/>
    </location>
</feature>
<gene>
    <name evidence="2" type="ORF">DB44_BG00880</name>
</gene>
<dbReference type="AlphaFoldDB" id="A0A0C1H7J8"/>
<protein>
    <submittedName>
        <fullName evidence="2">Uncharacterized protein</fullName>
    </submittedName>
</protein>
<evidence type="ECO:0000256" key="1">
    <source>
        <dbReference type="SAM" id="MobiDB-lite"/>
    </source>
</evidence>
<feature type="compositionally biased region" description="Pro residues" evidence="1">
    <location>
        <begin position="201"/>
        <end position="215"/>
    </location>
</feature>
<dbReference type="PATRIC" id="fig|362787.3.peg.504"/>
<accession>A0A0C1H7J8</accession>
<reference evidence="2 3" key="1">
    <citation type="journal article" date="2014" name="Mol. Biol. Evol.">
        <title>Massive expansion of Ubiquitination-related gene families within the Chlamydiae.</title>
        <authorList>
            <person name="Domman D."/>
            <person name="Collingro A."/>
            <person name="Lagkouvardos I."/>
            <person name="Gehre L."/>
            <person name="Weinmaier T."/>
            <person name="Rattei T."/>
            <person name="Subtil A."/>
            <person name="Horn M."/>
        </authorList>
    </citation>
    <scope>NUCLEOTIDE SEQUENCE [LARGE SCALE GENOMIC DNA]</scope>
    <source>
        <strain evidence="2 3">EI2</strain>
    </source>
</reference>
<comment type="caution">
    <text evidence="2">The sequence shown here is derived from an EMBL/GenBank/DDBJ whole genome shotgun (WGS) entry which is preliminary data.</text>
</comment>
<name>A0A0C1H7J8_9BACT</name>
<organism evidence="2 3">
    <name type="scientific">Candidatus Protochlamydia amoebophila</name>
    <dbReference type="NCBI Taxonomy" id="362787"/>
    <lineage>
        <taxon>Bacteria</taxon>
        <taxon>Pseudomonadati</taxon>
        <taxon>Chlamydiota</taxon>
        <taxon>Chlamydiia</taxon>
        <taxon>Parachlamydiales</taxon>
        <taxon>Parachlamydiaceae</taxon>
        <taxon>Candidatus Protochlamydia</taxon>
    </lineage>
</organism>
<dbReference type="EMBL" id="JSAN01000030">
    <property type="protein sequence ID" value="KIC73399.1"/>
    <property type="molecule type" value="Genomic_DNA"/>
</dbReference>